<proteinExistence type="predicted"/>
<protein>
    <submittedName>
        <fullName evidence="1">Uncharacterized protein</fullName>
    </submittedName>
</protein>
<dbReference type="AlphaFoldDB" id="A0A2P6MGL6"/>
<gene>
    <name evidence="1" type="ORF">C6I21_09760</name>
</gene>
<dbReference type="Proteomes" id="UP000243650">
    <property type="component" value="Unassembled WGS sequence"/>
</dbReference>
<name>A0A2P6MGL6_ALKUR</name>
<dbReference type="EMBL" id="PVNS01000008">
    <property type="protein sequence ID" value="PRO65435.1"/>
    <property type="molecule type" value="Genomic_DNA"/>
</dbReference>
<evidence type="ECO:0000313" key="1">
    <source>
        <dbReference type="EMBL" id="PRO65435.1"/>
    </source>
</evidence>
<keyword evidence="2" id="KW-1185">Reference proteome</keyword>
<accession>A0A2P6MGL6</accession>
<comment type="caution">
    <text evidence="1">The sequence shown here is derived from an EMBL/GenBank/DDBJ whole genome shotgun (WGS) entry which is preliminary data.</text>
</comment>
<reference evidence="1 2" key="1">
    <citation type="submission" date="2018-03" db="EMBL/GenBank/DDBJ databases">
        <title>Bacillus urumqiensis sp. nov., a moderately haloalkaliphilic bacterium isolated from a salt lake.</title>
        <authorList>
            <person name="Zhao B."/>
            <person name="Liao Z."/>
        </authorList>
    </citation>
    <scope>NUCLEOTIDE SEQUENCE [LARGE SCALE GENOMIC DNA]</scope>
    <source>
        <strain evidence="1 2">BZ-SZ-XJ18</strain>
    </source>
</reference>
<organism evidence="1 2">
    <name type="scientific">Alkalicoccus urumqiensis</name>
    <name type="common">Bacillus urumqiensis</name>
    <dbReference type="NCBI Taxonomy" id="1548213"/>
    <lineage>
        <taxon>Bacteria</taxon>
        <taxon>Bacillati</taxon>
        <taxon>Bacillota</taxon>
        <taxon>Bacilli</taxon>
        <taxon>Bacillales</taxon>
        <taxon>Bacillaceae</taxon>
        <taxon>Alkalicoccus</taxon>
    </lineage>
</organism>
<evidence type="ECO:0000313" key="2">
    <source>
        <dbReference type="Proteomes" id="UP000243650"/>
    </source>
</evidence>
<sequence>MAFQSFVKLTICFYMVELLRYSAEACVGLSSSRALFARLQRMSGAGLWFEAQGSDLLACGAAVRSHASSIEALSSSSAHSLEVPSPLPKKAKSSFRRQGLQDWSLVTRALPLFGRLRLIPPASLPNAPKRSKIELKYQ</sequence>